<dbReference type="InterPro" id="IPR041228">
    <property type="entry name" value="Dynein_C"/>
</dbReference>
<feature type="domain" description="Dynein heavy chain AAA 5 extension" evidence="23">
    <location>
        <begin position="2215"/>
        <end position="2364"/>
    </location>
</feature>
<keyword evidence="13" id="KW-0206">Cytoskeleton</keyword>
<evidence type="ECO:0000256" key="13">
    <source>
        <dbReference type="ARBA" id="ARBA00023212"/>
    </source>
</evidence>
<dbReference type="Gene3D" id="1.10.8.720">
    <property type="entry name" value="Region D6 of dynein motor"/>
    <property type="match status" value="1"/>
</dbReference>
<dbReference type="InterPro" id="IPR042228">
    <property type="entry name" value="Dynein_linker_3"/>
</dbReference>
<dbReference type="GO" id="GO:0003341">
    <property type="term" value="P:cilium movement"/>
    <property type="evidence" value="ECO:0007669"/>
    <property type="project" value="UniProtKB-ARBA"/>
</dbReference>
<dbReference type="InterPro" id="IPR043160">
    <property type="entry name" value="Dynein_C_barrel"/>
</dbReference>
<evidence type="ECO:0000256" key="15">
    <source>
        <dbReference type="SAM" id="Coils"/>
    </source>
</evidence>
<dbReference type="FunFam" id="3.40.50.300:FF:000362">
    <property type="entry name" value="Dynein, axonemal, heavy chain 6"/>
    <property type="match status" value="1"/>
</dbReference>
<dbReference type="FunFam" id="1.10.8.710:FF:000004">
    <property type="entry name" value="Dynein axonemal heavy chain 6"/>
    <property type="match status" value="1"/>
</dbReference>
<dbReference type="Gene3D" id="1.20.1270.280">
    <property type="match status" value="1"/>
</dbReference>
<dbReference type="GO" id="GO:0005524">
    <property type="term" value="F:ATP binding"/>
    <property type="evidence" value="ECO:0007669"/>
    <property type="project" value="UniProtKB-KW"/>
</dbReference>
<dbReference type="GO" id="GO:0005874">
    <property type="term" value="C:microtubule"/>
    <property type="evidence" value="ECO:0007669"/>
    <property type="project" value="UniProtKB-KW"/>
</dbReference>
<evidence type="ECO:0000256" key="8">
    <source>
        <dbReference type="ARBA" id="ARBA00022846"/>
    </source>
</evidence>
<evidence type="ECO:0000259" key="26">
    <source>
        <dbReference type="Pfam" id="PF18199"/>
    </source>
</evidence>
<dbReference type="SUPFAM" id="SSF52540">
    <property type="entry name" value="P-loop containing nucleoside triphosphate hydrolases"/>
    <property type="match status" value="4"/>
</dbReference>
<dbReference type="FunFam" id="3.40.50.300:FF:001328">
    <property type="entry name" value="Dynein heavy chain 6, axonemal"/>
    <property type="match status" value="1"/>
</dbReference>
<feature type="region of interest" description="Disordered" evidence="16">
    <location>
        <begin position="423"/>
        <end position="481"/>
    </location>
</feature>
<comment type="subcellular location">
    <subcellularLocation>
        <location evidence="1">Cytoplasm</location>
        <location evidence="1">Cytoskeleton</location>
        <location evidence="1">Flagellum axoneme</location>
    </subcellularLocation>
</comment>
<feature type="domain" description="Dynein heavy chain coiled coil stalk" evidence="20">
    <location>
        <begin position="3025"/>
        <end position="3370"/>
    </location>
</feature>
<dbReference type="Pfam" id="PF12777">
    <property type="entry name" value="MT"/>
    <property type="match status" value="1"/>
</dbReference>
<comment type="similarity">
    <text evidence="2">Belongs to the dynein heavy chain family.</text>
</comment>
<feature type="domain" description="Dynein heavy chain linker" evidence="18">
    <location>
        <begin position="1182"/>
        <end position="1580"/>
    </location>
</feature>
<dbReference type="FunFam" id="1.20.920.20:FF:000006">
    <property type="entry name" value="Dynein, axonemal, heavy chain 6"/>
    <property type="match status" value="1"/>
</dbReference>
<evidence type="ECO:0000256" key="6">
    <source>
        <dbReference type="ARBA" id="ARBA00022794"/>
    </source>
</evidence>
<feature type="domain" description="Dynein heavy chain region D6 P-loop" evidence="17">
    <location>
        <begin position="3870"/>
        <end position="3983"/>
    </location>
</feature>
<feature type="region of interest" description="Disordered" evidence="16">
    <location>
        <begin position="308"/>
        <end position="335"/>
    </location>
</feature>
<evidence type="ECO:0000256" key="12">
    <source>
        <dbReference type="ARBA" id="ARBA00023175"/>
    </source>
</evidence>
<dbReference type="FunFam" id="1.20.140.100:FF:000004">
    <property type="entry name" value="Dynein axonemal heavy chain 6"/>
    <property type="match status" value="1"/>
</dbReference>
<evidence type="ECO:0000259" key="20">
    <source>
        <dbReference type="Pfam" id="PF12777"/>
    </source>
</evidence>
<dbReference type="InterPro" id="IPR041589">
    <property type="entry name" value="DNAH3_AAA_lid_1"/>
</dbReference>
<feature type="domain" description="Dynein heavy chain C-terminal" evidence="26">
    <location>
        <begin position="4165"/>
        <end position="4469"/>
    </location>
</feature>
<dbReference type="Gene3D" id="1.20.920.20">
    <property type="match status" value="1"/>
</dbReference>
<protein>
    <recommendedName>
        <fullName evidence="29">Dynein heavy chain</fullName>
    </recommendedName>
</protein>
<dbReference type="Gene3D" id="1.20.58.1120">
    <property type="match status" value="1"/>
</dbReference>
<dbReference type="GO" id="GO:0008569">
    <property type="term" value="F:minus-end-directed microtubule motor activity"/>
    <property type="evidence" value="ECO:0007669"/>
    <property type="project" value="InterPro"/>
</dbReference>
<evidence type="ECO:0000259" key="21">
    <source>
        <dbReference type="Pfam" id="PF12780"/>
    </source>
</evidence>
<evidence type="ECO:0000259" key="18">
    <source>
        <dbReference type="Pfam" id="PF08393"/>
    </source>
</evidence>
<dbReference type="Gene3D" id="3.10.490.20">
    <property type="match status" value="1"/>
</dbReference>
<dbReference type="Pfam" id="PF12775">
    <property type="entry name" value="AAA_7"/>
    <property type="match status" value="1"/>
</dbReference>
<keyword evidence="11" id="KW-0969">Cilium</keyword>
<feature type="domain" description="Dynein heavy chain AAA module D4" evidence="21">
    <location>
        <begin position="2752"/>
        <end position="3011"/>
    </location>
</feature>
<keyword evidence="14" id="KW-0966">Cell projection</keyword>
<evidence type="ECO:0008006" key="29">
    <source>
        <dbReference type="Google" id="ProtNLM"/>
    </source>
</evidence>
<dbReference type="FunFam" id="3.20.180.20:FF:000003">
    <property type="entry name" value="Dynein heavy chain 12, axonemal"/>
    <property type="match status" value="1"/>
</dbReference>
<evidence type="ECO:0000256" key="2">
    <source>
        <dbReference type="ARBA" id="ARBA00008887"/>
    </source>
</evidence>
<dbReference type="Pfam" id="PF17852">
    <property type="entry name" value="Dynein_AAA_lid"/>
    <property type="match status" value="1"/>
</dbReference>
<dbReference type="EMBL" id="BEGY01000022">
    <property type="protein sequence ID" value="GAX77074.1"/>
    <property type="molecule type" value="Genomic_DNA"/>
</dbReference>
<dbReference type="Gene3D" id="3.20.180.20">
    <property type="entry name" value="Dynein heavy chain, N-terminal domain 2"/>
    <property type="match status" value="1"/>
</dbReference>
<dbReference type="FunFam" id="3.10.490.20:FF:000001">
    <property type="entry name" value="dynein heavy chain 7, axonemal"/>
    <property type="match status" value="1"/>
</dbReference>
<evidence type="ECO:0000256" key="7">
    <source>
        <dbReference type="ARBA" id="ARBA00022840"/>
    </source>
</evidence>
<keyword evidence="12" id="KW-0505">Motor protein</keyword>
<dbReference type="Pfam" id="PF03028">
    <property type="entry name" value="Dynein_heavy"/>
    <property type="match status" value="1"/>
</dbReference>
<evidence type="ECO:0000256" key="10">
    <source>
        <dbReference type="ARBA" id="ARBA00023054"/>
    </source>
</evidence>
<dbReference type="Pfam" id="PF18199">
    <property type="entry name" value="Dynein_C"/>
    <property type="match status" value="1"/>
</dbReference>
<name>A0A250X1U8_9CHLO</name>
<dbReference type="GO" id="GO:0060271">
    <property type="term" value="P:cilium assembly"/>
    <property type="evidence" value="ECO:0007669"/>
    <property type="project" value="UniProtKB-ARBA"/>
</dbReference>
<feature type="domain" description="Dynein heavy chain ATP-binding dynein motor region" evidence="22">
    <location>
        <begin position="3400"/>
        <end position="3621"/>
    </location>
</feature>
<dbReference type="FunFam" id="1.20.1270.280:FF:000001">
    <property type="entry name" value="dynein heavy chain 7, axonemal"/>
    <property type="match status" value="1"/>
</dbReference>
<evidence type="ECO:0000313" key="28">
    <source>
        <dbReference type="Proteomes" id="UP000232323"/>
    </source>
</evidence>
<dbReference type="InterPro" id="IPR027417">
    <property type="entry name" value="P-loop_NTPase"/>
</dbReference>
<evidence type="ECO:0000256" key="1">
    <source>
        <dbReference type="ARBA" id="ARBA00004611"/>
    </source>
</evidence>
<feature type="domain" description="Dynein heavy chain AAA lid" evidence="25">
    <location>
        <begin position="4018"/>
        <end position="4157"/>
    </location>
</feature>
<evidence type="ECO:0000259" key="25">
    <source>
        <dbReference type="Pfam" id="PF18198"/>
    </source>
</evidence>
<feature type="compositionally biased region" description="Polar residues" evidence="16">
    <location>
        <begin position="209"/>
        <end position="223"/>
    </location>
</feature>
<evidence type="ECO:0000259" key="19">
    <source>
        <dbReference type="Pfam" id="PF12774"/>
    </source>
</evidence>
<dbReference type="FunFam" id="1.10.8.1220:FF:000001">
    <property type="entry name" value="Dynein axonemal heavy chain 5"/>
    <property type="match status" value="1"/>
</dbReference>
<evidence type="ECO:0000256" key="14">
    <source>
        <dbReference type="ARBA" id="ARBA00023273"/>
    </source>
</evidence>
<dbReference type="Pfam" id="PF12780">
    <property type="entry name" value="AAA_8"/>
    <property type="match status" value="1"/>
</dbReference>
<dbReference type="Gene3D" id="1.20.140.100">
    <property type="entry name" value="Dynein heavy chain, N-terminal domain 2"/>
    <property type="match status" value="1"/>
</dbReference>
<dbReference type="FunFam" id="1.20.58.1120:FF:000001">
    <property type="entry name" value="dynein heavy chain 2, axonemal"/>
    <property type="match status" value="1"/>
</dbReference>
<dbReference type="InterPro" id="IPR035699">
    <property type="entry name" value="AAA_6"/>
</dbReference>
<dbReference type="InterPro" id="IPR004273">
    <property type="entry name" value="Dynein_heavy_D6_P-loop"/>
</dbReference>
<dbReference type="Gene3D" id="1.10.8.1220">
    <property type="match status" value="1"/>
</dbReference>
<dbReference type="InterPro" id="IPR043157">
    <property type="entry name" value="Dynein_AAA1S"/>
</dbReference>
<dbReference type="GO" id="GO:0045505">
    <property type="term" value="F:dynein intermediate chain binding"/>
    <property type="evidence" value="ECO:0007669"/>
    <property type="project" value="InterPro"/>
</dbReference>
<dbReference type="FunFam" id="3.40.50.300:FF:000044">
    <property type="entry name" value="Dynein heavy chain 5, axonemal"/>
    <property type="match status" value="1"/>
</dbReference>
<dbReference type="InterPro" id="IPR024317">
    <property type="entry name" value="Dynein_heavy_chain_D4_dom"/>
</dbReference>
<feature type="compositionally biased region" description="Low complexity" evidence="16">
    <location>
        <begin position="430"/>
        <end position="441"/>
    </location>
</feature>
<dbReference type="InterPro" id="IPR026983">
    <property type="entry name" value="DHC"/>
</dbReference>
<dbReference type="Pfam" id="PF12781">
    <property type="entry name" value="AAA_9"/>
    <property type="match status" value="1"/>
</dbReference>
<dbReference type="InterPro" id="IPR041466">
    <property type="entry name" value="Dynein_AAA5_ext"/>
</dbReference>
<dbReference type="PANTHER" id="PTHR45703:SF35">
    <property type="entry name" value="DYNEIN HEAVY CHAIN"/>
    <property type="match status" value="1"/>
</dbReference>
<dbReference type="FunFam" id="3.40.50.300:FF:000223">
    <property type="entry name" value="Dynein heavy chain 3, axonemal"/>
    <property type="match status" value="1"/>
</dbReference>
<dbReference type="Gene3D" id="6.10.140.1060">
    <property type="match status" value="1"/>
</dbReference>
<sequence length="4473" mass="501123">MDSKRAPQRSLLLSTEGTWSPDAIIRVPSPLRQRPGSAYQNLGSTGEDLAFGKLPNKEQLFNGNDVIVNAQLNSVKVEERAIEHDVVRALNVLPEQTRRLVTDRNSPGKSSAVINHQVRQLIGAGSGNSPHMGMSHQQAPVEGIGGLSTMRNSFFVDGGAGFSLNHRPPSSTQQYTILNTGEWTKASTVIGAGLSSGGLLSRTYSGGATATTHRLPTRPSSPASVGKASGVLRPTTRLTSPNDKGRLGTPALGLSLSPTTRIETPHSRSGPRFGPPSTSIGQGTDVVNPSLLTTAGSLDRFSHTIIPLRGPRPSSAQPHRPVSVMYSSHGRPLSTRRRPISAAVIMPSNYPQLPMQQGQSNIKVAGSPVNTSDQQHAINVSSGLTAGGDSSPIGGLQTSILDHPLPSGGIITDHDLGNWVPYQQKGSQARGGSKVRGVGSRPTSAFASPNYPANGVLSRPQSSTIYRPSSPTRSGSRPMSAFSAAAATVRQSQTASHLQSVLVSVAEQPVYSEEGDIKTSYDVVTYFTQHGHGASKKLFYLNKATTPNIHELLSPFHLVVVPHEKINRDEYWTMSTMGVVHVEQGRENEGEFTELGEWIRLSTMYDMLRKLRFFKHFRICKSFRAWNYLMRRSHYKRLRDCLSLRLYPAVRTFQPILIRISGIIHALSETKVVQITPRMEKVYTLEEFVQEQDKHRADNVIPSINAKVEEIVKLLCDVSAVAELDKFKMESMTDVQELAAQGYKIGMPKMSGGKQFSIAQLKADMQVLLDTYQRCVWEVSRLPALMRLVDYMVVEAFVAVAVRTMSELRTFFQDPDRVRGTFLCTVSFLEEGFSFTPDHEYVAAGVEGLLNSWLRMLAEMSRPLSSKILSTKYLERGEGLLNVEQVITQTPKYQELKAACLHHIHKSYSDTAKYVHHTFEEKRALEHFRLSWSLDAYQQSSPVLTTLQKDLQQQRRWGRTVDQMKMSTTVGLLCVDSKKMRSVLQEAVLHTIEDMKQVVLLTAQHESSSVQEKAKLWCKELEQRPEHLDGYATARIHLSEMARSQEELFKHGHMVDDLYELYKDYGSKLNYKDQIALDIMHELLVAVKQELAAAESWLSQRHDGMKEELVQGSTQLGEDALSMLQNMSNSVLNDAESEPSDMLGLVHALETKLLGMEDTARRYLSYQKLLDEPGDDYGNLLHVRREFERRKAAWVTLSEWLGLTESWLSSPCVSIKSEEVQSTTDEYFKKVYKMIKIYRDDMVVAKAKDMIEDFKLLLPLISEACNPALQEHHWKQVFKVLEIEVEDHQEVTLENLLHWGAMEKLEAISMVSTTASKEYSLRNALTKMKGEWQDKEFYCLPYKETKTSVVGQTEEIQMLLDDQLMKVQAMNASPFVKAFKQDTVQWEKTLTVLQELLDEWILCQSTWMYLEPIFSSPDIVKQMPEEGEKFQAVDGTFRSLMEEAIENPACIPMASDIERINAIKEANRLLEEVQRGLAAYLEKKRLYFPRFFFLSNDEMLEILSETKDPTRVQPHLRKCFEGIHRLVFSGPIVTAITSAESELVPLKVVVNTAQAKGSVERWLLEVEDRMFEAVHDVTSQGVAAYLSKPRHEWMLDWPGMVVLVVAGIFWTRGTEEALTKRKVKEYAEKCNDDLMKVVDAVRGELTSLQRATLGALVVMDVHSRDVVTQLVADQVASSSDFEWQAQLRTYWDVNEMADVAGYPDREYSVVMRMMSSRLEYGYEYLGNSSRLVITPLTDRCYRTLMGAIHMNLGGAPEGPAGTGKTETTKDLAKALARQCVVFNCSDSLDYIAMGKFFKGLAASGAWACFDEFNRIDLEVLSVVAQQVMDIQRAIASKLTAFTFEGTDMQLKWSAWCAITMNPGYAGRSELPDNLKALFRTVAMMVPDYAMISEIILFSYGYLRARECAKKIVQCYKLCSEQLSSQDHYDYGMRAVIAVLRAAGNLKRRSHKEDEFVLMLRSIMDVNLCKFLSNDVPLFKGIISDLFPGVVLPKPDYHAMEMALVEACSAAKLQPTEYFLLKTIQLYEMIVVRHGLMMVGQPWSGKTSSYRVLASALGIMAAKEQEGQVKVHYHVINPKSITMGQLYGQFDPVSHEWSDGILAVTFRHTANDISGCRQWLVLDGPVDAVWIENMNTVLDDNKKLCLNSGEIIQMSSLTNMLFEVGDLAAASPATVSRCGMVYLEPHQLGTQPLIKSWLQSLPVHIPENVKSRLELFYQTYGTPLVRFLRREVKEANPTTEGSLVTCWMRLVQALALPVIGTPESYKHFGGEQRAVGLLDALCIFSLIWSNTCTAATSEGRALLSSFLNAMLTRNLSSYSPPSGHRYYTSDWEYMDLTASGLPPTEGVLYDWMFDTQKMGWKRWTDLIDDIPIPEDASYKSIIVPTADSVTVTYLLDLAVENKYPLLLVGPTGTGKTVYSQRYLLGLNPEFYTPPNFVGFSAQTSANMTQQLIDAKLDKRRKGVYGPPLGKRAVIFVDDLNMPQKEEYGAQPPIELLRQFMDHSGWYDRENIFRNMLDCQFVAAMGPPGGGRTSVTSRYTRHFSTCALTEPSKESLIHIFSTIQDWFLITHSFPRHVLEIKDKMVAATVLVYNTVMTQLLPTPTKSHYVFNLRDFSRVFQGLQMQDVKDIDPGSGSPVAQRIKLWVHEILRVFYDRLVDEAEQQWFLDLLRQTTKDYFGIGLDELLKHLTKLPGVDGKPEINLHHLRRLFFGDYLSEPDADGLSAYVEITDPESIMSRMEANLMDYNSLSKRPMNLAMFLYAVEHTSRIARVLRQEGGHMLCVGVGGSGRQSLARLAAFICGMETFQIEISRSYGTTEWREDLKRLCRRAGGDNKPSVLLFSDMQIKSESFVEDINNLLNTGEVPNMFPYDERASVAEQVRSLAKKMGRALDTPQELWSFFVERTRSNLHLVLCFSPIGDAFRERLRQFPSLINCCTIDWFQQWPEDALEAVAAKFLKNVDLTSNQRTQIKAMCKMFHTSVAEASHTFLMENGRHNYVTPTSYLELISAFTTLLGKRRSEVKSSQSRYEVGLDKLAFTSQQVEVMRQELRALKPVLEKTVGETEKLLTRIDHEKTTIVEPKKIIVDEEVKQADLKAQAAKAIKQECESILEEAIPALNAAISALDTIKAADIRLVQTFKSPPATVKLVMEAVCVMMDVKPTMVADPNLAGKRIADYWDASKKLLMDSGFINTLKAYDRDNIPGRIIDKVRKEYISDPDFTPSNAAKASGAAEGLCKWVHAMDSYDRVAKVVAPKKQALEEAESEYNSVMAGLLGKQEELAGLMQQLQKLEGQLSSSMAEKKRLEHEVEQCALKLDRAEKLISGLGGERERWTECAAQLKGQFRCLTGDLLMAAAVVSYLGAFTAPYRDRMVSSWSKQLNEAGITSSGQFSLSAVLGDPVKIREWVIAGLPNDTFSIDNAIMAFTARRWPLCIDPQKQANKWIKTLEEKQGLKVLKATDTDYMRVMESAIQFGLPVLLENVGEELDPSLEPLLLKQVFKQGGVSCIKLGDNTVEYSETFRFYITTALRNPHYLPDTAVKVTLLNFMITQEGLSDQLLGVVVAQEMPDLEEQRQQLVVTSADNKRRLKEIEDQILSVLSNSQGNILEDATAVQILSEAKKVSDDITAKQAVSEETQTRIDSARKGYRMCGEYNAALFFCISDLAGIDAMYQYSLNWFVTLFIRSIVDSSRSEVLSRRLDAINNHFTYALYCNVCRSLFEKDKLLFAYLLATRILTFQKQLPPAELQFLITGGAGTALSDNQQSNPDPTWITDQVWGAVLRLSKVSDVLATLPFQVKLSVDGWRTVMNESESPHEEELPGQSAGLSGFQKLLILRCFRPDKLSFGLRHFVIQQLGEKFVEPPTFDLKACFEDSSCSTPLLFVLSSGTDPTAALLKFSEQNGNNGKLQVISMGQGQGPKAAALIEEARGMGSWVLLQNCHLAPSWMPNLDKACEAITPDITESGFRLWMTSMPSTAFPPNVLQNSVKMTMEPPAGLRANMRRSLTTDPAGDPRFWEASQHPEIFKKLLFGLLFIHAFVQERRRFGPIGWNVPYGFDDGDLRISCRQVLMYINEAKTGVPFAALQYAIGECNYGGRITDDKDRRIMKTLMSKVYCASILDDNFLLSESGRYFVPVDGPLESYVRYVESLPSTQKPEVFGLHANADISKNLGQSMELLSSLLSAKQGGGGAAVGSQAGSQAATAATVKDLIKRLPSDFDLESALDEYPVSYSQSMNQVLIQEMARYNRLLAVVRTSLTALDRALAGLEVMSGDLEAVSGALSVGKVPALWLSQSYPSLKPLGSYVNDLLSRLGMLSKWLDEGQPNAFWISGFFFTPSFTTAVLQNFARQHKLPIDEIGFEFEIMSGTLDSYNEAPVDGAYIHGLFLEGCTWDEESKQLSESHPKVLFVAAPVIWLRPTRVSDMRPYQHYECPVYRTADRRGVLATTGHSTNFLMMVKLPTTTLPPEHWILRGVCMLCSLSE</sequence>
<evidence type="ECO:0000313" key="27">
    <source>
        <dbReference type="EMBL" id="GAX77074.1"/>
    </source>
</evidence>
<dbReference type="InterPro" id="IPR024743">
    <property type="entry name" value="Dynein_HC_stalk"/>
</dbReference>
<dbReference type="Gene3D" id="3.40.50.300">
    <property type="entry name" value="P-loop containing nucleotide triphosphate hydrolases"/>
    <property type="match status" value="5"/>
</dbReference>
<evidence type="ECO:0000259" key="22">
    <source>
        <dbReference type="Pfam" id="PF12781"/>
    </source>
</evidence>
<feature type="domain" description="Dynein heavy chain 3 AAA+ lid" evidence="24">
    <location>
        <begin position="2583"/>
        <end position="2678"/>
    </location>
</feature>
<dbReference type="Pfam" id="PF08393">
    <property type="entry name" value="DHC_N2"/>
    <property type="match status" value="1"/>
</dbReference>
<dbReference type="Gene3D" id="1.20.920.30">
    <property type="match status" value="1"/>
</dbReference>
<accession>A0A250X1U8</accession>
<keyword evidence="9" id="KW-0243">Dynein</keyword>
<dbReference type="Pfam" id="PF17857">
    <property type="entry name" value="AAA_lid_1"/>
    <property type="match status" value="1"/>
</dbReference>
<dbReference type="InterPro" id="IPR042222">
    <property type="entry name" value="Dynein_2_N"/>
</dbReference>
<dbReference type="FunFam" id="1.10.8.720:FF:000001">
    <property type="entry name" value="dynein heavy chain 7, axonemal"/>
    <property type="match status" value="1"/>
</dbReference>
<evidence type="ECO:0000256" key="9">
    <source>
        <dbReference type="ARBA" id="ARBA00023017"/>
    </source>
</evidence>
<dbReference type="GO" id="GO:0005929">
    <property type="term" value="C:cilium"/>
    <property type="evidence" value="ECO:0007669"/>
    <property type="project" value="UniProtKB-ARBA"/>
</dbReference>
<dbReference type="OrthoDB" id="530159at2759"/>
<dbReference type="GO" id="GO:0030286">
    <property type="term" value="C:dynein complex"/>
    <property type="evidence" value="ECO:0007669"/>
    <property type="project" value="UniProtKB-KW"/>
</dbReference>
<dbReference type="Pfam" id="PF18198">
    <property type="entry name" value="AAA_lid_11"/>
    <property type="match status" value="1"/>
</dbReference>
<dbReference type="Pfam" id="PF12774">
    <property type="entry name" value="AAA_6"/>
    <property type="match status" value="1"/>
</dbReference>
<evidence type="ECO:0000259" key="23">
    <source>
        <dbReference type="Pfam" id="PF17852"/>
    </source>
</evidence>
<dbReference type="GO" id="GO:0051959">
    <property type="term" value="F:dynein light intermediate chain binding"/>
    <property type="evidence" value="ECO:0007669"/>
    <property type="project" value="InterPro"/>
</dbReference>
<keyword evidence="6" id="KW-0970">Cilium biogenesis/degradation</keyword>
<dbReference type="InterPro" id="IPR042219">
    <property type="entry name" value="AAA_lid_11_sf"/>
</dbReference>
<proteinExistence type="inferred from homology"/>
<keyword evidence="10 15" id="KW-0175">Coiled coil</keyword>
<evidence type="ECO:0000256" key="4">
    <source>
        <dbReference type="ARBA" id="ARBA00022701"/>
    </source>
</evidence>
<evidence type="ECO:0000256" key="3">
    <source>
        <dbReference type="ARBA" id="ARBA00022490"/>
    </source>
</evidence>
<dbReference type="FunFam" id="3.40.50.300:FF:002141">
    <property type="entry name" value="Dynein heavy chain"/>
    <property type="match status" value="1"/>
</dbReference>
<feature type="region of interest" description="Disordered" evidence="16">
    <location>
        <begin position="209"/>
        <end position="284"/>
    </location>
</feature>
<evidence type="ECO:0000256" key="5">
    <source>
        <dbReference type="ARBA" id="ARBA00022741"/>
    </source>
</evidence>
<evidence type="ECO:0000256" key="16">
    <source>
        <dbReference type="SAM" id="MobiDB-lite"/>
    </source>
</evidence>
<dbReference type="Gene3D" id="1.10.287.2620">
    <property type="match status" value="1"/>
</dbReference>
<dbReference type="Gene3D" id="1.10.8.710">
    <property type="match status" value="1"/>
</dbReference>
<comment type="caution">
    <text evidence="27">The sequence shown here is derived from an EMBL/GenBank/DDBJ whole genome shotgun (WGS) entry which is preliminary data.</text>
</comment>
<keyword evidence="8" id="KW-0282">Flagellum</keyword>
<dbReference type="InterPro" id="IPR041658">
    <property type="entry name" value="AAA_lid_11"/>
</dbReference>
<evidence type="ECO:0000256" key="11">
    <source>
        <dbReference type="ARBA" id="ARBA00023069"/>
    </source>
</evidence>
<dbReference type="InterPro" id="IPR013602">
    <property type="entry name" value="Dynein_heavy_linker"/>
</dbReference>
<dbReference type="InterPro" id="IPR035706">
    <property type="entry name" value="AAA_9"/>
</dbReference>
<organism evidence="27 28">
    <name type="scientific">Chlamydomonas eustigma</name>
    <dbReference type="NCBI Taxonomy" id="1157962"/>
    <lineage>
        <taxon>Eukaryota</taxon>
        <taxon>Viridiplantae</taxon>
        <taxon>Chlorophyta</taxon>
        <taxon>core chlorophytes</taxon>
        <taxon>Chlorophyceae</taxon>
        <taxon>CS clade</taxon>
        <taxon>Chlamydomonadales</taxon>
        <taxon>Chlamydomonadaceae</taxon>
        <taxon>Chlamydomonas</taxon>
    </lineage>
</organism>
<keyword evidence="5" id="KW-0547">Nucleotide-binding</keyword>
<feature type="domain" description="Dynein heavy chain hydrolytic ATP-binding dynein motor region" evidence="19">
    <location>
        <begin position="1720"/>
        <end position="2046"/>
    </location>
</feature>
<gene>
    <name evidence="27" type="ORF">CEUSTIGMA_g4520.t1</name>
</gene>
<keyword evidence="7" id="KW-0067">ATP-binding</keyword>
<evidence type="ECO:0000259" key="17">
    <source>
        <dbReference type="Pfam" id="PF03028"/>
    </source>
</evidence>
<keyword evidence="28" id="KW-1185">Reference proteome</keyword>
<feature type="coiled-coil region" evidence="15">
    <location>
        <begin position="3270"/>
        <end position="3318"/>
    </location>
</feature>
<dbReference type="STRING" id="1157962.A0A250X1U8"/>
<dbReference type="FunFam" id="1.20.920.30:FF:000002">
    <property type="entry name" value="Dynein axonemal heavy chain 3"/>
    <property type="match status" value="1"/>
</dbReference>
<reference evidence="27 28" key="1">
    <citation type="submission" date="2017-08" db="EMBL/GenBank/DDBJ databases">
        <title>Acidophilic green algal genome provides insights into adaptation to an acidic environment.</title>
        <authorList>
            <person name="Hirooka S."/>
            <person name="Hirose Y."/>
            <person name="Kanesaki Y."/>
            <person name="Higuchi S."/>
            <person name="Fujiwara T."/>
            <person name="Onuma R."/>
            <person name="Era A."/>
            <person name="Ohbayashi R."/>
            <person name="Uzuka A."/>
            <person name="Nozaki H."/>
            <person name="Yoshikawa H."/>
            <person name="Miyagishima S.Y."/>
        </authorList>
    </citation>
    <scope>NUCLEOTIDE SEQUENCE [LARGE SCALE GENOMIC DNA]</scope>
    <source>
        <strain evidence="27 28">NIES-2499</strain>
    </source>
</reference>
<feature type="compositionally biased region" description="Low complexity" evidence="16">
    <location>
        <begin position="467"/>
        <end position="480"/>
    </location>
</feature>
<evidence type="ECO:0000259" key="24">
    <source>
        <dbReference type="Pfam" id="PF17857"/>
    </source>
</evidence>
<dbReference type="PANTHER" id="PTHR45703">
    <property type="entry name" value="DYNEIN HEAVY CHAIN"/>
    <property type="match status" value="1"/>
</dbReference>
<dbReference type="Proteomes" id="UP000232323">
    <property type="component" value="Unassembled WGS sequence"/>
</dbReference>
<keyword evidence="3" id="KW-0963">Cytoplasm</keyword>
<keyword evidence="4" id="KW-0493">Microtubule</keyword>